<evidence type="ECO:0000259" key="7">
    <source>
        <dbReference type="Pfam" id="PF08281"/>
    </source>
</evidence>
<keyword evidence="3" id="KW-0731">Sigma factor</keyword>
<feature type="domain" description="RNA polymerase sigma factor 70 region 4 type 2" evidence="7">
    <location>
        <begin position="103"/>
        <end position="155"/>
    </location>
</feature>
<dbReference type="AlphaFoldDB" id="A0A2D2B490"/>
<reference evidence="8 9" key="1">
    <citation type="submission" date="2017-10" db="EMBL/GenBank/DDBJ databases">
        <title>Genome sequence of Caulobacter mirabilis FWC38.</title>
        <authorList>
            <person name="Fiebig A."/>
            <person name="Crosson S."/>
        </authorList>
    </citation>
    <scope>NUCLEOTIDE SEQUENCE [LARGE SCALE GENOMIC DNA]</scope>
    <source>
        <strain evidence="8 9">FWC 38</strain>
    </source>
</reference>
<evidence type="ECO:0000256" key="1">
    <source>
        <dbReference type="ARBA" id="ARBA00010641"/>
    </source>
</evidence>
<comment type="similarity">
    <text evidence="1">Belongs to the sigma-70 factor family. ECF subfamily.</text>
</comment>
<name>A0A2D2B490_9CAUL</name>
<dbReference type="Gene3D" id="1.10.10.10">
    <property type="entry name" value="Winged helix-like DNA-binding domain superfamily/Winged helix DNA-binding domain"/>
    <property type="match status" value="1"/>
</dbReference>
<dbReference type="InterPro" id="IPR013325">
    <property type="entry name" value="RNA_pol_sigma_r2"/>
</dbReference>
<dbReference type="Proteomes" id="UP000228945">
    <property type="component" value="Chromosome"/>
</dbReference>
<dbReference type="SUPFAM" id="SSF88659">
    <property type="entry name" value="Sigma3 and sigma4 domains of RNA polymerase sigma factors"/>
    <property type="match status" value="1"/>
</dbReference>
<dbReference type="KEGG" id="cmb:CSW64_16355"/>
<protein>
    <submittedName>
        <fullName evidence="8">RNA polymerase subunit sigma-24</fullName>
    </submittedName>
</protein>
<evidence type="ECO:0000256" key="4">
    <source>
        <dbReference type="ARBA" id="ARBA00023125"/>
    </source>
</evidence>
<accession>A0A2D2B490</accession>
<evidence type="ECO:0000259" key="6">
    <source>
        <dbReference type="Pfam" id="PF04542"/>
    </source>
</evidence>
<dbReference type="EMBL" id="CP024201">
    <property type="protein sequence ID" value="ATQ45065.1"/>
    <property type="molecule type" value="Genomic_DNA"/>
</dbReference>
<gene>
    <name evidence="8" type="ORF">CSW64_16355</name>
</gene>
<keyword evidence="9" id="KW-1185">Reference proteome</keyword>
<dbReference type="Gene3D" id="1.10.1740.10">
    <property type="match status" value="1"/>
</dbReference>
<proteinExistence type="inferred from homology"/>
<dbReference type="CDD" id="cd06171">
    <property type="entry name" value="Sigma70_r4"/>
    <property type="match status" value="1"/>
</dbReference>
<dbReference type="SUPFAM" id="SSF88946">
    <property type="entry name" value="Sigma2 domain of RNA polymerase sigma factors"/>
    <property type="match status" value="1"/>
</dbReference>
<dbReference type="OrthoDB" id="7041663at2"/>
<dbReference type="Pfam" id="PF08281">
    <property type="entry name" value="Sigma70_r4_2"/>
    <property type="match status" value="1"/>
</dbReference>
<feature type="domain" description="RNA polymerase sigma-70 region 2" evidence="6">
    <location>
        <begin position="2"/>
        <end position="65"/>
    </location>
</feature>
<evidence type="ECO:0000256" key="2">
    <source>
        <dbReference type="ARBA" id="ARBA00023015"/>
    </source>
</evidence>
<dbReference type="InterPro" id="IPR007627">
    <property type="entry name" value="RNA_pol_sigma70_r2"/>
</dbReference>
<dbReference type="InterPro" id="IPR013324">
    <property type="entry name" value="RNA_pol_sigma_r3/r4-like"/>
</dbReference>
<evidence type="ECO:0000256" key="5">
    <source>
        <dbReference type="ARBA" id="ARBA00023163"/>
    </source>
</evidence>
<evidence type="ECO:0000313" key="8">
    <source>
        <dbReference type="EMBL" id="ATQ45065.1"/>
    </source>
</evidence>
<dbReference type="InterPro" id="IPR036388">
    <property type="entry name" value="WH-like_DNA-bd_sf"/>
</dbReference>
<organism evidence="8 9">
    <name type="scientific">Caulobacter mirabilis</name>
    <dbReference type="NCBI Taxonomy" id="69666"/>
    <lineage>
        <taxon>Bacteria</taxon>
        <taxon>Pseudomonadati</taxon>
        <taxon>Pseudomonadota</taxon>
        <taxon>Alphaproteobacteria</taxon>
        <taxon>Caulobacterales</taxon>
        <taxon>Caulobacteraceae</taxon>
        <taxon>Caulobacter</taxon>
    </lineage>
</organism>
<sequence>MRRHKEGLYRFVRRYVGDADTAYEVVQEAFVAAWSNLGRYDRVRPFGTWIKTIALNKCRDRARREMVRRLVFGSRPDDEALLPEVPDGTPGAEAQLIAAQRRAALDRAIAALPAKLKEPLILTVFEEMPQQQAAEILGVTIKTIETRVYRARRALAASLGVAAESDPDAEG</sequence>
<evidence type="ECO:0000256" key="3">
    <source>
        <dbReference type="ARBA" id="ARBA00023082"/>
    </source>
</evidence>
<dbReference type="GO" id="GO:0016987">
    <property type="term" value="F:sigma factor activity"/>
    <property type="evidence" value="ECO:0007669"/>
    <property type="project" value="UniProtKB-KW"/>
</dbReference>
<keyword evidence="4" id="KW-0238">DNA-binding</keyword>
<evidence type="ECO:0000313" key="9">
    <source>
        <dbReference type="Proteomes" id="UP000228945"/>
    </source>
</evidence>
<dbReference type="PANTHER" id="PTHR43133">
    <property type="entry name" value="RNA POLYMERASE ECF-TYPE SIGMA FACTO"/>
    <property type="match status" value="1"/>
</dbReference>
<dbReference type="PANTHER" id="PTHR43133:SF8">
    <property type="entry name" value="RNA POLYMERASE SIGMA FACTOR HI_1459-RELATED"/>
    <property type="match status" value="1"/>
</dbReference>
<keyword evidence="5" id="KW-0804">Transcription</keyword>
<keyword evidence="2" id="KW-0805">Transcription regulation</keyword>
<dbReference type="NCBIfam" id="TIGR02937">
    <property type="entry name" value="sigma70-ECF"/>
    <property type="match status" value="1"/>
</dbReference>
<dbReference type="InterPro" id="IPR039425">
    <property type="entry name" value="RNA_pol_sigma-70-like"/>
</dbReference>
<dbReference type="InterPro" id="IPR014284">
    <property type="entry name" value="RNA_pol_sigma-70_dom"/>
</dbReference>
<dbReference type="InterPro" id="IPR013249">
    <property type="entry name" value="RNA_pol_sigma70_r4_t2"/>
</dbReference>
<dbReference type="GO" id="GO:0003677">
    <property type="term" value="F:DNA binding"/>
    <property type="evidence" value="ECO:0007669"/>
    <property type="project" value="UniProtKB-KW"/>
</dbReference>
<dbReference type="GO" id="GO:0006352">
    <property type="term" value="P:DNA-templated transcription initiation"/>
    <property type="evidence" value="ECO:0007669"/>
    <property type="project" value="InterPro"/>
</dbReference>
<dbReference type="Pfam" id="PF04542">
    <property type="entry name" value="Sigma70_r2"/>
    <property type="match status" value="1"/>
</dbReference>